<sequence length="94" mass="10980">MLVLEGLCMWLALLCATYYVWNIKVQRIERTTQLFVRRLYESAFIDQSMLLNTKMKVNRAMNQESHCGAMAAQLRALRVESSSSYCLHYRGILQ</sequence>
<accession>A0AAD7T7S0</accession>
<keyword evidence="2" id="KW-1185">Reference proteome</keyword>
<name>A0AAD7T7S0_9TELE</name>
<proteinExistence type="predicted"/>
<protein>
    <submittedName>
        <fullName evidence="1">Uncharacterized protein</fullName>
    </submittedName>
</protein>
<comment type="caution">
    <text evidence="1">The sequence shown here is derived from an EMBL/GenBank/DDBJ whole genome shotgun (WGS) entry which is preliminary data.</text>
</comment>
<evidence type="ECO:0000313" key="1">
    <source>
        <dbReference type="EMBL" id="KAJ8416019.1"/>
    </source>
</evidence>
<gene>
    <name evidence="1" type="ORF">AAFF_G00380410</name>
</gene>
<reference evidence="1" key="1">
    <citation type="journal article" date="2023" name="Science">
        <title>Genome structures resolve the early diversification of teleost fishes.</title>
        <authorList>
            <person name="Parey E."/>
            <person name="Louis A."/>
            <person name="Montfort J."/>
            <person name="Bouchez O."/>
            <person name="Roques C."/>
            <person name="Iampietro C."/>
            <person name="Lluch J."/>
            <person name="Castinel A."/>
            <person name="Donnadieu C."/>
            <person name="Desvignes T."/>
            <person name="Floi Bucao C."/>
            <person name="Jouanno E."/>
            <person name="Wen M."/>
            <person name="Mejri S."/>
            <person name="Dirks R."/>
            <person name="Jansen H."/>
            <person name="Henkel C."/>
            <person name="Chen W.J."/>
            <person name="Zahm M."/>
            <person name="Cabau C."/>
            <person name="Klopp C."/>
            <person name="Thompson A.W."/>
            <person name="Robinson-Rechavi M."/>
            <person name="Braasch I."/>
            <person name="Lecointre G."/>
            <person name="Bobe J."/>
            <person name="Postlethwait J.H."/>
            <person name="Berthelot C."/>
            <person name="Roest Crollius H."/>
            <person name="Guiguen Y."/>
        </authorList>
    </citation>
    <scope>NUCLEOTIDE SEQUENCE</scope>
    <source>
        <strain evidence="1">NC1722</strain>
    </source>
</reference>
<organism evidence="1 2">
    <name type="scientific">Aldrovandia affinis</name>
    <dbReference type="NCBI Taxonomy" id="143900"/>
    <lineage>
        <taxon>Eukaryota</taxon>
        <taxon>Metazoa</taxon>
        <taxon>Chordata</taxon>
        <taxon>Craniata</taxon>
        <taxon>Vertebrata</taxon>
        <taxon>Euteleostomi</taxon>
        <taxon>Actinopterygii</taxon>
        <taxon>Neopterygii</taxon>
        <taxon>Teleostei</taxon>
        <taxon>Notacanthiformes</taxon>
        <taxon>Halosauridae</taxon>
        <taxon>Aldrovandia</taxon>
    </lineage>
</organism>
<dbReference type="AlphaFoldDB" id="A0AAD7T7S0"/>
<dbReference type="EMBL" id="JAINUG010000007">
    <property type="protein sequence ID" value="KAJ8416019.1"/>
    <property type="molecule type" value="Genomic_DNA"/>
</dbReference>
<dbReference type="Proteomes" id="UP001221898">
    <property type="component" value="Unassembled WGS sequence"/>
</dbReference>
<evidence type="ECO:0000313" key="2">
    <source>
        <dbReference type="Proteomes" id="UP001221898"/>
    </source>
</evidence>